<dbReference type="Gene3D" id="3.30.200.20">
    <property type="entry name" value="Phosphorylase Kinase, domain 1"/>
    <property type="match status" value="2"/>
</dbReference>
<dbReference type="SUPFAM" id="SSF56112">
    <property type="entry name" value="Protein kinase-like (PK-like)"/>
    <property type="match status" value="1"/>
</dbReference>
<dbReference type="PROSITE" id="PS50011">
    <property type="entry name" value="PROTEIN_KINASE_DOM"/>
    <property type="match status" value="1"/>
</dbReference>
<dbReference type="InterPro" id="IPR011009">
    <property type="entry name" value="Kinase-like_dom_sf"/>
</dbReference>
<dbReference type="GO" id="GO:0004674">
    <property type="term" value="F:protein serine/threonine kinase activity"/>
    <property type="evidence" value="ECO:0007669"/>
    <property type="project" value="UniProtKB-KW"/>
</dbReference>
<dbReference type="AlphaFoldDB" id="A0A3N4L5H3"/>
<accession>A0A3N4L5H3</accession>
<keyword evidence="6 9" id="KW-0067">ATP-binding</keyword>
<evidence type="ECO:0000256" key="8">
    <source>
        <dbReference type="ARBA" id="ARBA00048679"/>
    </source>
</evidence>
<dbReference type="Proteomes" id="UP000277580">
    <property type="component" value="Unassembled WGS sequence"/>
</dbReference>
<evidence type="ECO:0000259" key="10">
    <source>
        <dbReference type="PROSITE" id="PS50011"/>
    </source>
</evidence>
<feature type="domain" description="AGC-kinase C-terminal" evidence="11">
    <location>
        <begin position="445"/>
        <end position="524"/>
    </location>
</feature>
<dbReference type="InterPro" id="IPR000719">
    <property type="entry name" value="Prot_kinase_dom"/>
</dbReference>
<evidence type="ECO:0000313" key="12">
    <source>
        <dbReference type="EMBL" id="RPB13285.1"/>
    </source>
</evidence>
<name>A0A3N4L5H3_9PEZI</name>
<evidence type="ECO:0000256" key="1">
    <source>
        <dbReference type="ARBA" id="ARBA00012513"/>
    </source>
</evidence>
<dbReference type="OrthoDB" id="3638488at2759"/>
<gene>
    <name evidence="12" type="ORF">P167DRAFT_486818</name>
</gene>
<dbReference type="GO" id="GO:0035556">
    <property type="term" value="P:intracellular signal transduction"/>
    <property type="evidence" value="ECO:0007669"/>
    <property type="project" value="TreeGrafter"/>
</dbReference>
<evidence type="ECO:0000256" key="3">
    <source>
        <dbReference type="ARBA" id="ARBA00022679"/>
    </source>
</evidence>
<keyword evidence="2" id="KW-0723">Serine/threonine-protein kinase</keyword>
<dbReference type="PANTHER" id="PTHR24356">
    <property type="entry name" value="SERINE/THREONINE-PROTEIN KINASE"/>
    <property type="match status" value="1"/>
</dbReference>
<evidence type="ECO:0000259" key="11">
    <source>
        <dbReference type="PROSITE" id="PS51285"/>
    </source>
</evidence>
<dbReference type="PANTHER" id="PTHR24356:SF400">
    <property type="entry name" value="SERINE_THREONINE-PROTEIN KINASE CBK1"/>
    <property type="match status" value="1"/>
</dbReference>
<dbReference type="CDD" id="cd21742">
    <property type="entry name" value="MobB_NDR_LATS-like"/>
    <property type="match status" value="1"/>
</dbReference>
<dbReference type="InterPro" id="IPR017441">
    <property type="entry name" value="Protein_kinase_ATP_BS"/>
</dbReference>
<dbReference type="GO" id="GO:0005524">
    <property type="term" value="F:ATP binding"/>
    <property type="evidence" value="ECO:0007669"/>
    <property type="project" value="UniProtKB-UniRule"/>
</dbReference>
<dbReference type="InParanoid" id="A0A3N4L5H3"/>
<evidence type="ECO:0000313" key="13">
    <source>
        <dbReference type="Proteomes" id="UP000277580"/>
    </source>
</evidence>
<proteinExistence type="predicted"/>
<comment type="catalytic activity">
    <reaction evidence="7">
        <text>L-threonyl-[protein] + ATP = O-phospho-L-threonyl-[protein] + ADP + H(+)</text>
        <dbReference type="Rhea" id="RHEA:46608"/>
        <dbReference type="Rhea" id="RHEA-COMP:11060"/>
        <dbReference type="Rhea" id="RHEA-COMP:11605"/>
        <dbReference type="ChEBI" id="CHEBI:15378"/>
        <dbReference type="ChEBI" id="CHEBI:30013"/>
        <dbReference type="ChEBI" id="CHEBI:30616"/>
        <dbReference type="ChEBI" id="CHEBI:61977"/>
        <dbReference type="ChEBI" id="CHEBI:456216"/>
        <dbReference type="EC" id="2.7.11.1"/>
    </reaction>
</comment>
<comment type="catalytic activity">
    <reaction evidence="8">
        <text>L-seryl-[protein] + ATP = O-phospho-L-seryl-[protein] + ADP + H(+)</text>
        <dbReference type="Rhea" id="RHEA:17989"/>
        <dbReference type="Rhea" id="RHEA-COMP:9863"/>
        <dbReference type="Rhea" id="RHEA-COMP:11604"/>
        <dbReference type="ChEBI" id="CHEBI:15378"/>
        <dbReference type="ChEBI" id="CHEBI:29999"/>
        <dbReference type="ChEBI" id="CHEBI:30616"/>
        <dbReference type="ChEBI" id="CHEBI:83421"/>
        <dbReference type="ChEBI" id="CHEBI:456216"/>
        <dbReference type="EC" id="2.7.11.1"/>
    </reaction>
</comment>
<keyword evidence="5 12" id="KW-0418">Kinase</keyword>
<dbReference type="Gene3D" id="1.10.510.10">
    <property type="entry name" value="Transferase(Phosphotransferase) domain 1"/>
    <property type="match status" value="2"/>
</dbReference>
<dbReference type="SMART" id="SM00220">
    <property type="entry name" value="S_TKc"/>
    <property type="match status" value="1"/>
</dbReference>
<dbReference type="InterPro" id="IPR008271">
    <property type="entry name" value="Ser/Thr_kinase_AS"/>
</dbReference>
<feature type="domain" description="Protein kinase" evidence="10">
    <location>
        <begin position="87"/>
        <end position="444"/>
    </location>
</feature>
<dbReference type="PROSITE" id="PS51285">
    <property type="entry name" value="AGC_KINASE_CTER"/>
    <property type="match status" value="1"/>
</dbReference>
<evidence type="ECO:0000256" key="9">
    <source>
        <dbReference type="PROSITE-ProRule" id="PRU10141"/>
    </source>
</evidence>
<evidence type="ECO:0000256" key="6">
    <source>
        <dbReference type="ARBA" id="ARBA00022840"/>
    </source>
</evidence>
<keyword evidence="13" id="KW-1185">Reference proteome</keyword>
<dbReference type="InterPro" id="IPR059233">
    <property type="entry name" value="MobB_NdrA/B/Cbk1"/>
</dbReference>
<keyword evidence="3" id="KW-0808">Transferase</keyword>
<dbReference type="Pfam" id="PF00069">
    <property type="entry name" value="Pkinase"/>
    <property type="match status" value="2"/>
</dbReference>
<evidence type="ECO:0000256" key="7">
    <source>
        <dbReference type="ARBA" id="ARBA00047899"/>
    </source>
</evidence>
<dbReference type="EMBL" id="ML119124">
    <property type="protein sequence ID" value="RPB13285.1"/>
    <property type="molecule type" value="Genomic_DNA"/>
</dbReference>
<dbReference type="InterPro" id="IPR050236">
    <property type="entry name" value="Ser_Thr_kinase_AGC"/>
</dbReference>
<dbReference type="EC" id="2.7.11.1" evidence="1"/>
<keyword evidence="4 9" id="KW-0547">Nucleotide-binding</keyword>
<dbReference type="PROSITE" id="PS00108">
    <property type="entry name" value="PROTEIN_KINASE_ST"/>
    <property type="match status" value="1"/>
</dbReference>
<dbReference type="STRING" id="1392247.A0A3N4L5H3"/>
<evidence type="ECO:0000256" key="5">
    <source>
        <dbReference type="ARBA" id="ARBA00022777"/>
    </source>
</evidence>
<dbReference type="PROSITE" id="PS00107">
    <property type="entry name" value="PROTEIN_KINASE_ATP"/>
    <property type="match status" value="1"/>
</dbReference>
<sequence>MPLNTKFTPSLKTIEITSDVKIYLETYFNNILMNPNIRSMRRRAMECRLQESASTVYEKSYYREVWRRKESQYLRNIRTNKVTISDFEIIKVIGRGAFGCVKLAKMKERVVQVFALKVIPKAGHLKNGQEGHLRAERDFLVASEGSRWVVPLIASFQDDDNLYLAMEYMIGGDFLGLLIEKVTLSEEITRFYVAEMILCIEEAHKLSYIHRDIKPDNFCFSSSGHIKICDFGLAFSGHWTHDTAYFDHQRWGLLRKTGVCVEGDSIDRKEGKDITKRLRSWRWGEVPDNERILSWRNKKCKRRMANSVVGTYQFSVLIKTKAPEILRGQKYDGRCDWWSLGVIIYECLFGFTPFYADDSNEIKANVLKWSSNLDLQKNPPLSPEVESLISSLICEKECRLGMTTYWENDIQALPYSSVTRRRLSNSPHFVFPNDSDDIKAHPFFSPINWKTLHRQVPPFIPEGLQNGEDTKYFSECFANPNPSKRPRDLLLRDKEYGKELLEIRQKNAFKGYTYRRPYCMDSFLS</sequence>
<protein>
    <recommendedName>
        <fullName evidence="1">non-specific serine/threonine protein kinase</fullName>
        <ecNumber evidence="1">2.7.11.1</ecNumber>
    </recommendedName>
</protein>
<feature type="binding site" evidence="9">
    <location>
        <position position="117"/>
    </location>
    <ligand>
        <name>ATP</name>
        <dbReference type="ChEBI" id="CHEBI:30616"/>
    </ligand>
</feature>
<organism evidence="12 13">
    <name type="scientific">Morchella conica CCBAS932</name>
    <dbReference type="NCBI Taxonomy" id="1392247"/>
    <lineage>
        <taxon>Eukaryota</taxon>
        <taxon>Fungi</taxon>
        <taxon>Dikarya</taxon>
        <taxon>Ascomycota</taxon>
        <taxon>Pezizomycotina</taxon>
        <taxon>Pezizomycetes</taxon>
        <taxon>Pezizales</taxon>
        <taxon>Morchellaceae</taxon>
        <taxon>Morchella</taxon>
    </lineage>
</organism>
<evidence type="ECO:0000256" key="4">
    <source>
        <dbReference type="ARBA" id="ARBA00022741"/>
    </source>
</evidence>
<dbReference type="InterPro" id="IPR000961">
    <property type="entry name" value="AGC-kinase_C"/>
</dbReference>
<evidence type="ECO:0000256" key="2">
    <source>
        <dbReference type="ARBA" id="ARBA00022527"/>
    </source>
</evidence>
<reference evidence="12 13" key="1">
    <citation type="journal article" date="2018" name="Nat. Ecol. Evol.">
        <title>Pezizomycetes genomes reveal the molecular basis of ectomycorrhizal truffle lifestyle.</title>
        <authorList>
            <person name="Murat C."/>
            <person name="Payen T."/>
            <person name="Noel B."/>
            <person name="Kuo A."/>
            <person name="Morin E."/>
            <person name="Chen J."/>
            <person name="Kohler A."/>
            <person name="Krizsan K."/>
            <person name="Balestrini R."/>
            <person name="Da Silva C."/>
            <person name="Montanini B."/>
            <person name="Hainaut M."/>
            <person name="Levati E."/>
            <person name="Barry K.W."/>
            <person name="Belfiori B."/>
            <person name="Cichocki N."/>
            <person name="Clum A."/>
            <person name="Dockter R.B."/>
            <person name="Fauchery L."/>
            <person name="Guy J."/>
            <person name="Iotti M."/>
            <person name="Le Tacon F."/>
            <person name="Lindquist E.A."/>
            <person name="Lipzen A."/>
            <person name="Malagnac F."/>
            <person name="Mello A."/>
            <person name="Molinier V."/>
            <person name="Miyauchi S."/>
            <person name="Poulain J."/>
            <person name="Riccioni C."/>
            <person name="Rubini A."/>
            <person name="Sitrit Y."/>
            <person name="Splivallo R."/>
            <person name="Traeger S."/>
            <person name="Wang M."/>
            <person name="Zifcakova L."/>
            <person name="Wipf D."/>
            <person name="Zambonelli A."/>
            <person name="Paolocci F."/>
            <person name="Nowrousian M."/>
            <person name="Ottonello S."/>
            <person name="Baldrian P."/>
            <person name="Spatafora J.W."/>
            <person name="Henrissat B."/>
            <person name="Nagy L.G."/>
            <person name="Aury J.M."/>
            <person name="Wincker P."/>
            <person name="Grigoriev I.V."/>
            <person name="Bonfante P."/>
            <person name="Martin F.M."/>
        </authorList>
    </citation>
    <scope>NUCLEOTIDE SEQUENCE [LARGE SCALE GENOMIC DNA]</scope>
    <source>
        <strain evidence="12 13">CCBAS932</strain>
    </source>
</reference>